<reference evidence="7 8" key="1">
    <citation type="submission" date="2020-10" db="EMBL/GenBank/DDBJ databases">
        <title>Wide distribution of Phycisphaera-like planctomycetes from WD2101 soil group in peatlands and genome analysis of the first cultivated representative.</title>
        <authorList>
            <person name="Dedysh S.N."/>
            <person name="Beletsky A.V."/>
            <person name="Ivanova A."/>
            <person name="Kulichevskaya I.S."/>
            <person name="Suzina N.E."/>
            <person name="Philippov D.A."/>
            <person name="Rakitin A.L."/>
            <person name="Mardanov A.V."/>
            <person name="Ravin N.V."/>
        </authorList>
    </citation>
    <scope>NUCLEOTIDE SEQUENCE [LARGE SCALE GENOMIC DNA]</scope>
    <source>
        <strain evidence="7 8">M1803</strain>
    </source>
</reference>
<evidence type="ECO:0000259" key="6">
    <source>
        <dbReference type="Pfam" id="PF25954"/>
    </source>
</evidence>
<evidence type="ECO:0000256" key="2">
    <source>
        <dbReference type="ARBA" id="ARBA00023054"/>
    </source>
</evidence>
<dbReference type="AlphaFoldDB" id="A0A7M2WQJ8"/>
<gene>
    <name evidence="7" type="ORF">IPV69_16165</name>
</gene>
<dbReference type="RefSeq" id="WP_206290725.1">
    <property type="nucleotide sequence ID" value="NZ_CP063458.1"/>
</dbReference>
<dbReference type="InterPro" id="IPR050465">
    <property type="entry name" value="UPF0194_transport"/>
</dbReference>
<dbReference type="PANTHER" id="PTHR32347:SF23">
    <property type="entry name" value="BLL5650 PROTEIN"/>
    <property type="match status" value="1"/>
</dbReference>
<evidence type="ECO:0000313" key="7">
    <source>
        <dbReference type="EMBL" id="QOV87815.1"/>
    </source>
</evidence>
<feature type="domain" description="CusB-like beta-barrel" evidence="6">
    <location>
        <begin position="560"/>
        <end position="635"/>
    </location>
</feature>
<evidence type="ECO:0000256" key="1">
    <source>
        <dbReference type="ARBA" id="ARBA00004196"/>
    </source>
</evidence>
<name>A0A7M2WQJ8_9BACT</name>
<dbReference type="PANTHER" id="PTHR32347">
    <property type="entry name" value="EFFLUX SYSTEM COMPONENT YKNX-RELATED"/>
    <property type="match status" value="1"/>
</dbReference>
<evidence type="ECO:0000256" key="3">
    <source>
        <dbReference type="SAM" id="Coils"/>
    </source>
</evidence>
<dbReference type="InterPro" id="IPR058792">
    <property type="entry name" value="Beta-barrel_RND_2"/>
</dbReference>
<dbReference type="KEGG" id="hbs:IPV69_16165"/>
<feature type="coiled-coil region" evidence="3">
    <location>
        <begin position="461"/>
        <end position="523"/>
    </location>
</feature>
<keyword evidence="2 3" id="KW-0175">Coiled coil</keyword>
<evidence type="ECO:0000256" key="4">
    <source>
        <dbReference type="SAM" id="MobiDB-lite"/>
    </source>
</evidence>
<dbReference type="GO" id="GO:0030313">
    <property type="term" value="C:cell envelope"/>
    <property type="evidence" value="ECO:0007669"/>
    <property type="project" value="UniProtKB-SubCell"/>
</dbReference>
<feature type="region of interest" description="Disordered" evidence="4">
    <location>
        <begin position="1"/>
        <end position="36"/>
    </location>
</feature>
<feature type="compositionally biased region" description="Gly residues" evidence="4">
    <location>
        <begin position="13"/>
        <end position="23"/>
    </location>
</feature>
<evidence type="ECO:0000256" key="5">
    <source>
        <dbReference type="SAM" id="Phobius"/>
    </source>
</evidence>
<dbReference type="Pfam" id="PF25954">
    <property type="entry name" value="Beta-barrel_RND_2"/>
    <property type="match status" value="1"/>
</dbReference>
<accession>A0A7M2WQJ8</accession>
<dbReference type="SUPFAM" id="SSF111369">
    <property type="entry name" value="HlyD-like secretion proteins"/>
    <property type="match status" value="1"/>
</dbReference>
<organism evidence="7 8">
    <name type="scientific">Humisphaera borealis</name>
    <dbReference type="NCBI Taxonomy" id="2807512"/>
    <lineage>
        <taxon>Bacteria</taxon>
        <taxon>Pseudomonadati</taxon>
        <taxon>Planctomycetota</taxon>
        <taxon>Phycisphaerae</taxon>
        <taxon>Tepidisphaerales</taxon>
        <taxon>Tepidisphaeraceae</taxon>
        <taxon>Humisphaera</taxon>
    </lineage>
</organism>
<feature type="transmembrane region" description="Helical" evidence="5">
    <location>
        <begin position="382"/>
        <end position="401"/>
    </location>
</feature>
<protein>
    <submittedName>
        <fullName evidence="7">Efflux RND transporter periplasmic adaptor subunit</fullName>
    </submittedName>
</protein>
<sequence length="660" mass="71986">MSSSAVETSNKNRGGGNKDGGTGTEASGQPGKGGNRHQLVQRLLDSSASLPAFINDLLTTQAVTVAGTEAAGFLLERNGEQVALRPIAHIRPDESAPEVRAQALAAFQDLIKPCVEQGRDGAIEVSPTGQDGAEAQYCLITLLRADGDVVGVSAVVTRCMNVDRAKQRLMSMQLVAGYFDLFTLRRNSDQARMIAQSHQHVLQLATSVATAEGFTSAAMNLCNELASRAHATRVSLGWLKGKSIKIVALSHTEEFDKKQELIVMLQKVMEECMDQEAMVQYDPNGKGTDNVTRDAAALSRTQGGHIVLSLPLRRKAEVVGVVTLEFLPQQKVGPQVASGLAIAVDLLAPQLYDRYQNDRYLITKIGLSAKHVGEATIGPKHMIAKLVAVLVIGLVAFTVLYSPMYRVSAPFQFVPLSRFTMVAPADGEIAELAKVTDAVTKKERKIKPGDPVTKGQILIKFDTHELELQRAEAEAARAEALAKADQARGEDKQAEARQALHQAEAAEAKAAQLTLQIEQVTIRSPIDGVWLLKDLEDRVGSRVRQGDELCVVGQPDLLKVEMSVPERDIQQVKVGQKTWIATNSLPGDKYEAVVERIIPMSNPDPKAADNTFKVYCTVKDKAATWRPGMSGEGRIEIEEKPLWWILSHRLVDFVKLKVWY</sequence>
<comment type="subcellular location">
    <subcellularLocation>
        <location evidence="1">Cell envelope</location>
    </subcellularLocation>
</comment>
<keyword evidence="5" id="KW-0472">Membrane</keyword>
<evidence type="ECO:0000313" key="8">
    <source>
        <dbReference type="Proteomes" id="UP000593765"/>
    </source>
</evidence>
<proteinExistence type="predicted"/>
<dbReference type="Gene3D" id="2.40.30.170">
    <property type="match status" value="1"/>
</dbReference>
<keyword evidence="8" id="KW-1185">Reference proteome</keyword>
<keyword evidence="5" id="KW-1133">Transmembrane helix</keyword>
<dbReference type="Proteomes" id="UP000593765">
    <property type="component" value="Chromosome"/>
</dbReference>
<dbReference type="EMBL" id="CP063458">
    <property type="protein sequence ID" value="QOV87815.1"/>
    <property type="molecule type" value="Genomic_DNA"/>
</dbReference>
<keyword evidence="5" id="KW-0812">Transmembrane</keyword>